<reference evidence="3 4" key="1">
    <citation type="journal article" date="2010" name="Stand. Genomic Sci.">
        <title>Complete genome sequence of Meiothermus silvanus type strain (VI-R2).</title>
        <authorList>
            <person name="Sikorski J."/>
            <person name="Tindall B.J."/>
            <person name="Lowry S."/>
            <person name="Lucas S."/>
            <person name="Nolan M."/>
            <person name="Copeland A."/>
            <person name="Glavina Del Rio T."/>
            <person name="Tice H."/>
            <person name="Cheng J.F."/>
            <person name="Han C."/>
            <person name="Pitluck S."/>
            <person name="Liolios K."/>
            <person name="Ivanova N."/>
            <person name="Mavromatis K."/>
            <person name="Mikhailova N."/>
            <person name="Pati A."/>
            <person name="Goodwin L."/>
            <person name="Chen A."/>
            <person name="Palaniappan K."/>
            <person name="Land M."/>
            <person name="Hauser L."/>
            <person name="Chang Y.J."/>
            <person name="Jeffries C.D."/>
            <person name="Rohde M."/>
            <person name="Goker M."/>
            <person name="Woyke T."/>
            <person name="Bristow J."/>
            <person name="Eisen J.A."/>
            <person name="Markowitz V."/>
            <person name="Hugenholtz P."/>
            <person name="Kyrpides N.C."/>
            <person name="Klenk H.P."/>
            <person name="Lapidus A."/>
        </authorList>
    </citation>
    <scope>NUCLEOTIDE SEQUENCE [LARGE SCALE GENOMIC DNA]</scope>
    <source>
        <strain evidence="4">ATCC 700542 / DSM 9946 / VI-R2</strain>
    </source>
</reference>
<evidence type="ECO:0000259" key="2">
    <source>
        <dbReference type="Pfam" id="PF03816"/>
    </source>
</evidence>
<dbReference type="InterPro" id="IPR004474">
    <property type="entry name" value="LytR_CpsA_psr"/>
</dbReference>
<accession>D7BFA9</accession>
<dbReference type="Proteomes" id="UP000001916">
    <property type="component" value="Chromosome"/>
</dbReference>
<dbReference type="HOGENOM" id="CLU_016455_5_1_0"/>
<name>D7BFA9_ALLS1</name>
<gene>
    <name evidence="3" type="ordered locus">Mesil_1572</name>
</gene>
<dbReference type="RefSeq" id="WP_013158026.1">
    <property type="nucleotide sequence ID" value="NC_014212.1"/>
</dbReference>
<feature type="domain" description="Cell envelope-related transcriptional attenuator" evidence="2">
    <location>
        <begin position="66"/>
        <end position="212"/>
    </location>
</feature>
<sequence length="384" mass="42022">MRRFVWVLLLVPLVALGYWAFPFLQAFFRYGGLPRNLSQPLNVLVQGVSPEYSGYHTRAPENFRGHADTLLLVRFDPAQKRVVALSIPRDTYTVIPGRGYRKINEANVLGGPELAKQVVSRLVGVPVDAYVSISTEALRQAVDALGGVTVCVERPLHYRDTAAQLEINLEPGCQRLDGKNAEAYLRFRKDALGDIGRIQRQQAFFQALREQALSPAGVVRLPQVVAAVEANLRTDLSRAQIGQLVGFAMQRPDLVSLLLPGGFGGGWEVDPAGLEALVNRYFKDQGAEQAVSVQDLRGRVASVIYAAEQWEQAKGVRDTLHRLGMRVILREVDAAPERSEVLSNGDSGLAQALAGQLGIPWRISGETTLGADLTVRLGASRKNP</sequence>
<dbReference type="OrthoDB" id="27330at2"/>
<dbReference type="PANTHER" id="PTHR33392:SF6">
    <property type="entry name" value="POLYISOPRENYL-TEICHOIC ACID--PEPTIDOGLYCAN TEICHOIC ACID TRANSFERASE TAGU"/>
    <property type="match status" value="1"/>
</dbReference>
<dbReference type="eggNOG" id="COG1316">
    <property type="taxonomic scope" value="Bacteria"/>
</dbReference>
<dbReference type="AlphaFoldDB" id="D7BFA9"/>
<dbReference type="EMBL" id="CP002042">
    <property type="protein sequence ID" value="ADH63462.1"/>
    <property type="molecule type" value="Genomic_DNA"/>
</dbReference>
<dbReference type="InterPro" id="IPR050922">
    <property type="entry name" value="LytR/CpsA/Psr_CW_biosynth"/>
</dbReference>
<dbReference type="Gene3D" id="3.40.630.190">
    <property type="entry name" value="LCP protein"/>
    <property type="match status" value="1"/>
</dbReference>
<evidence type="ECO:0000313" key="3">
    <source>
        <dbReference type="EMBL" id="ADH63462.1"/>
    </source>
</evidence>
<evidence type="ECO:0000313" key="4">
    <source>
        <dbReference type="Proteomes" id="UP000001916"/>
    </source>
</evidence>
<proteinExistence type="inferred from homology"/>
<protein>
    <submittedName>
        <fullName evidence="3">Cell envelope-related transcriptional attenuator</fullName>
    </submittedName>
</protein>
<evidence type="ECO:0000256" key="1">
    <source>
        <dbReference type="ARBA" id="ARBA00006068"/>
    </source>
</evidence>
<organism evidence="3 4">
    <name type="scientific">Allomeiothermus silvanus (strain ATCC 700542 / DSM 9946 / NBRC 106475 / NCIMB 13440 / VI-R2)</name>
    <name type="common">Thermus silvanus</name>
    <dbReference type="NCBI Taxonomy" id="526227"/>
    <lineage>
        <taxon>Bacteria</taxon>
        <taxon>Thermotogati</taxon>
        <taxon>Deinococcota</taxon>
        <taxon>Deinococci</taxon>
        <taxon>Thermales</taxon>
        <taxon>Thermaceae</taxon>
        <taxon>Allomeiothermus</taxon>
    </lineage>
</organism>
<keyword evidence="4" id="KW-1185">Reference proteome</keyword>
<dbReference type="KEGG" id="msv:Mesil_1572"/>
<comment type="similarity">
    <text evidence="1">Belongs to the LytR/CpsA/Psr (LCP) family.</text>
</comment>
<dbReference type="Pfam" id="PF03816">
    <property type="entry name" value="LytR_cpsA_psr"/>
    <property type="match status" value="1"/>
</dbReference>
<dbReference type="PANTHER" id="PTHR33392">
    <property type="entry name" value="POLYISOPRENYL-TEICHOIC ACID--PEPTIDOGLYCAN TEICHOIC ACID TRANSFERASE TAGU"/>
    <property type="match status" value="1"/>
</dbReference>
<dbReference type="NCBIfam" id="TIGR00350">
    <property type="entry name" value="lytR_cpsA_psr"/>
    <property type="match status" value="1"/>
</dbReference>
<dbReference type="STRING" id="526227.Mesil_1572"/>